<dbReference type="PANTHER" id="PTHR37508:SF1">
    <property type="entry name" value="TRANSMEMBRANE PROTEIN"/>
    <property type="match status" value="1"/>
</dbReference>
<feature type="coiled-coil region" evidence="1">
    <location>
        <begin position="200"/>
        <end position="227"/>
    </location>
</feature>
<organism evidence="3 4">
    <name type="scientific">Candidatus Methylophosphatis roskildensis</name>
    <dbReference type="NCBI Taxonomy" id="2899263"/>
    <lineage>
        <taxon>Bacteria</taxon>
        <taxon>Pseudomonadati</taxon>
        <taxon>Pseudomonadota</taxon>
        <taxon>Betaproteobacteria</taxon>
        <taxon>Nitrosomonadales</taxon>
        <taxon>Sterolibacteriaceae</taxon>
        <taxon>Candidatus Methylophosphatis</taxon>
    </lineage>
</organism>
<reference evidence="3" key="1">
    <citation type="submission" date="2020-10" db="EMBL/GenBank/DDBJ databases">
        <title>Connecting structure to function with the recovery of over 1000 high-quality activated sludge metagenome-assembled genomes encoding full-length rRNA genes using long-read sequencing.</title>
        <authorList>
            <person name="Singleton C.M."/>
            <person name="Petriglieri F."/>
            <person name="Kristensen J.M."/>
            <person name="Kirkegaard R.H."/>
            <person name="Michaelsen T.Y."/>
            <person name="Andersen M.H."/>
            <person name="Karst S.M."/>
            <person name="Dueholm M.S."/>
            <person name="Nielsen P.H."/>
            <person name="Albertsen M."/>
        </authorList>
    </citation>
    <scope>NUCLEOTIDE SEQUENCE</scope>
    <source>
        <strain evidence="3">Bjer_18-Q3-R1-45_BAT3C.347</strain>
    </source>
</reference>
<evidence type="ECO:0000256" key="1">
    <source>
        <dbReference type="SAM" id="Coils"/>
    </source>
</evidence>
<feature type="region of interest" description="Disordered" evidence="2">
    <location>
        <begin position="279"/>
        <end position="317"/>
    </location>
</feature>
<dbReference type="PANTHER" id="PTHR37508">
    <property type="entry name" value="TRANSMEMBRANE PROTEIN"/>
    <property type="match status" value="1"/>
</dbReference>
<gene>
    <name evidence="3" type="ORF">IPH26_08715</name>
</gene>
<keyword evidence="1" id="KW-0175">Coiled coil</keyword>
<dbReference type="EMBL" id="JADJEV010000003">
    <property type="protein sequence ID" value="MBK6973016.1"/>
    <property type="molecule type" value="Genomic_DNA"/>
</dbReference>
<dbReference type="AlphaFoldDB" id="A0A9D7HR19"/>
<protein>
    <submittedName>
        <fullName evidence="3">Uncharacterized protein</fullName>
    </submittedName>
</protein>
<accession>A0A9D7HR19</accession>
<name>A0A9D7HR19_9PROT</name>
<dbReference type="Proteomes" id="UP000807785">
    <property type="component" value="Unassembled WGS sequence"/>
</dbReference>
<evidence type="ECO:0000313" key="4">
    <source>
        <dbReference type="Proteomes" id="UP000807785"/>
    </source>
</evidence>
<sequence>MADAVTPNASQVNPVVIFDNVKYDVIAGPDDATPLVQLVRTAALQTIEVDKLVSNLKRTDDLLFIAACGVAGLMHPTTQQALSAQVMGLQYKLRTNTGEIGSALLSFGESARNMLSVLRGALKDLYSLHEADAVTRLARCESVATEMAHSAGKIEGNFQSLAEEAAAVLRLTSETRNLHRHERPAAQQGQRDINARDESIKATRAALEQQMRRVQTLHQEAKAAQATADGRVSSQSMVSHLAMAFGGGIAAEPALTMESLKAGSELGAALAETRTNYPVRNEEETKAPTQDARPLTEEAKKKDAATAKQTYEDETASPGRSAALDAYAATAASYAQEKFKYLDMLMDLQEQEREALNAMAHNALELGAAKDNEEVEDAAVVSLHHAVVTLNQIVVILAERKRILTQMATECARLAKVDLRTVIEEHMKRSREHRIVAYNEPGFQVQLLVVAAQWRALQLVASAFRSAIQTAYAKMGETYTKNPTIEEARQLVPILGTALAQEVTVEISSLNERSGREW</sequence>
<evidence type="ECO:0000313" key="3">
    <source>
        <dbReference type="EMBL" id="MBK6973016.1"/>
    </source>
</evidence>
<evidence type="ECO:0000256" key="2">
    <source>
        <dbReference type="SAM" id="MobiDB-lite"/>
    </source>
</evidence>
<comment type="caution">
    <text evidence="3">The sequence shown here is derived from an EMBL/GenBank/DDBJ whole genome shotgun (WGS) entry which is preliminary data.</text>
</comment>
<proteinExistence type="predicted"/>
<feature type="compositionally biased region" description="Basic and acidic residues" evidence="2">
    <location>
        <begin position="294"/>
        <end position="305"/>
    </location>
</feature>